<dbReference type="Proteomes" id="UP001642409">
    <property type="component" value="Unassembled WGS sequence"/>
</dbReference>
<evidence type="ECO:0000256" key="6">
    <source>
        <dbReference type="ARBA" id="ARBA00023180"/>
    </source>
</evidence>
<protein>
    <recommendedName>
        <fullName evidence="7">Phospholipase B-like</fullName>
        <ecNumber evidence="7">3.1.1.-</ecNumber>
    </recommendedName>
</protein>
<keyword evidence="4 7" id="KW-0442">Lipid degradation</keyword>
<comment type="function">
    <text evidence="7">Putative phospholipase.</text>
</comment>
<sequence>MLLFISSLLKDAQPVFQRVCVYNSPLLRLELDCEVQEFTNEISAFINVSLELNKTGWMFFGAESNPDLTPKQQMRALGYAEGVLFHEHIANHQANLKDWFLFAYLQPLSDYPDEVYQFYVDNLAWTRQMSQTNRDAYWKQVAYTMAHFDGLVQGYQQKANDSAYMSELDLFMYMSSGDLLDVVEFAVPETRHKFSQPEYAELHDHCSGLVRITDDEVFLSQTAWFTYGSMTRVSKEYKYNIGARAKEVKFSSYPGFSYSFDDWYQTDSGMMWFETTNSIYEHKIYELCSTESVMTWIRAPLAGRMAEDAEHFSVLISKYNSGTYNNQWVSLDLKKFDAKATENVLWVMEQIPGKSASYDATDRLLKDGFFPSYNIPSQRELRIVSGYPAQEAKNVSLSYDKAARGQIFKRDAPKIENIEQMKEMMRYNDYIHDPLALDEKNHPEPANAISSRYDLRNIEHNPNIKCFGGFDNKIGQYNRETQAYTSHMISSPANKDVPAWVFPDPKVLYCPRRGLEDGPYIHEWVQADMKRAW</sequence>
<keyword evidence="5 7" id="KW-0443">Lipid metabolism</keyword>
<keyword evidence="2" id="KW-0732">Signal</keyword>
<dbReference type="GO" id="GO:0005576">
    <property type="term" value="C:extracellular region"/>
    <property type="evidence" value="ECO:0007669"/>
    <property type="project" value="TreeGrafter"/>
</dbReference>
<dbReference type="AlphaFoldDB" id="A0AA86PHG6"/>
<evidence type="ECO:0000313" key="9">
    <source>
        <dbReference type="EMBL" id="CAL6035872.1"/>
    </source>
</evidence>
<organism evidence="8">
    <name type="scientific">Hexamita inflata</name>
    <dbReference type="NCBI Taxonomy" id="28002"/>
    <lineage>
        <taxon>Eukaryota</taxon>
        <taxon>Metamonada</taxon>
        <taxon>Diplomonadida</taxon>
        <taxon>Hexamitidae</taxon>
        <taxon>Hexamitinae</taxon>
        <taxon>Hexamita</taxon>
    </lineage>
</organism>
<keyword evidence="10" id="KW-1185">Reference proteome</keyword>
<dbReference type="EMBL" id="CATOUU010000627">
    <property type="protein sequence ID" value="CAI9935927.1"/>
    <property type="molecule type" value="Genomic_DNA"/>
</dbReference>
<dbReference type="PANTHER" id="PTHR12370:SF3">
    <property type="entry name" value="PHOSPHOLIPASE B-LIKE 2-RELATED"/>
    <property type="match status" value="1"/>
</dbReference>
<dbReference type="EMBL" id="CAXDID020000132">
    <property type="protein sequence ID" value="CAL6035872.1"/>
    <property type="molecule type" value="Genomic_DNA"/>
</dbReference>
<proteinExistence type="inferred from homology"/>
<keyword evidence="3 7" id="KW-0378">Hydrolase</keyword>
<name>A0AA86PHG6_9EUKA</name>
<gene>
    <name evidence="8" type="ORF">HINF_LOCUS23572</name>
    <name evidence="9" type="ORF">HINF_LOCUS36139</name>
</gene>
<accession>A0AA86PHG6</accession>
<dbReference type="EC" id="3.1.1.-" evidence="7"/>
<evidence type="ECO:0000313" key="8">
    <source>
        <dbReference type="EMBL" id="CAI9935927.1"/>
    </source>
</evidence>
<reference evidence="9 10" key="2">
    <citation type="submission" date="2024-07" db="EMBL/GenBank/DDBJ databases">
        <authorList>
            <person name="Akdeniz Z."/>
        </authorList>
    </citation>
    <scope>NUCLEOTIDE SEQUENCE [LARGE SCALE GENOMIC DNA]</scope>
</reference>
<dbReference type="Pfam" id="PF04916">
    <property type="entry name" value="Phospholip_B"/>
    <property type="match status" value="1"/>
</dbReference>
<dbReference type="GO" id="GO:0004620">
    <property type="term" value="F:phospholipase activity"/>
    <property type="evidence" value="ECO:0007669"/>
    <property type="project" value="InterPro"/>
</dbReference>
<comment type="similarity">
    <text evidence="1 7">Belongs to the phospholipase B-like family.</text>
</comment>
<dbReference type="Gene3D" id="3.60.60.30">
    <property type="match status" value="1"/>
</dbReference>
<dbReference type="GO" id="GO:0009395">
    <property type="term" value="P:phospholipid catabolic process"/>
    <property type="evidence" value="ECO:0007669"/>
    <property type="project" value="TreeGrafter"/>
</dbReference>
<comment type="caution">
    <text evidence="8">The sequence shown here is derived from an EMBL/GenBank/DDBJ whole genome shotgun (WGS) entry which is preliminary data.</text>
</comment>
<dbReference type="PANTHER" id="PTHR12370">
    <property type="entry name" value="PHOSPHOLIPASE B-RELATED"/>
    <property type="match status" value="1"/>
</dbReference>
<evidence type="ECO:0000256" key="4">
    <source>
        <dbReference type="ARBA" id="ARBA00022963"/>
    </source>
</evidence>
<evidence type="ECO:0000256" key="2">
    <source>
        <dbReference type="ARBA" id="ARBA00022729"/>
    </source>
</evidence>
<keyword evidence="6" id="KW-0325">Glycoprotein</keyword>
<evidence type="ECO:0000256" key="7">
    <source>
        <dbReference type="RuleBase" id="RU364138"/>
    </source>
</evidence>
<reference evidence="8" key="1">
    <citation type="submission" date="2023-06" db="EMBL/GenBank/DDBJ databases">
        <authorList>
            <person name="Kurt Z."/>
        </authorList>
    </citation>
    <scope>NUCLEOTIDE SEQUENCE</scope>
</reference>
<evidence type="ECO:0000313" key="10">
    <source>
        <dbReference type="Proteomes" id="UP001642409"/>
    </source>
</evidence>
<dbReference type="InterPro" id="IPR007000">
    <property type="entry name" value="PLipase_B-like"/>
</dbReference>
<evidence type="ECO:0000256" key="1">
    <source>
        <dbReference type="ARBA" id="ARBA00007835"/>
    </source>
</evidence>
<evidence type="ECO:0000256" key="3">
    <source>
        <dbReference type="ARBA" id="ARBA00022801"/>
    </source>
</evidence>
<evidence type="ECO:0000256" key="5">
    <source>
        <dbReference type="ARBA" id="ARBA00023098"/>
    </source>
</evidence>